<keyword evidence="19" id="KW-1185">Reference proteome</keyword>
<dbReference type="NCBIfam" id="TIGR01464">
    <property type="entry name" value="hemE"/>
    <property type="match status" value="1"/>
</dbReference>
<dbReference type="PROSITE" id="PS00907">
    <property type="entry name" value="UROD_2"/>
    <property type="match status" value="1"/>
</dbReference>
<name>A0A226F3F9_FOLCA</name>
<reference evidence="18 19" key="1">
    <citation type="submission" date="2015-12" db="EMBL/GenBank/DDBJ databases">
        <title>The genome of Folsomia candida.</title>
        <authorList>
            <person name="Faddeeva A."/>
            <person name="Derks M.F."/>
            <person name="Anvar Y."/>
            <person name="Smit S."/>
            <person name="Van Straalen N."/>
            <person name="Roelofs D."/>
        </authorList>
    </citation>
    <scope>NUCLEOTIDE SEQUENCE [LARGE SCALE GENOMIC DNA]</scope>
    <source>
        <strain evidence="18 19">VU population</strain>
        <tissue evidence="18">Whole body</tissue>
    </source>
</reference>
<accession>A0A226F3F9</accession>
<evidence type="ECO:0000256" key="2">
    <source>
        <dbReference type="ARBA" id="ARBA00004804"/>
    </source>
</evidence>
<dbReference type="PANTHER" id="PTHR21091">
    <property type="entry name" value="METHYLTETRAHYDROFOLATE:HOMOCYSTEINE METHYLTRANSFERASE RELATED"/>
    <property type="match status" value="1"/>
</dbReference>
<sequence length="360" mass="40037">MAGTMENFPPLLNDAIIKAALGKKPHRIPIWIMRQAGRYLPEFQEVRKEHEFFEIVHDPVLACKVTLQPIQRYDLDAAIIFSDILVIPAALGMEVKMLPGTGPSFTSPLKSPADIEDLNWKLDVTEKMKGTLQAITLTRKKLEGKVPLLGFVGAPWTLMSYMIEGTGSRTLTKSKAWLYKYPEESKNLLDKLTGVVVLYLVEQVKAGAQMLQVFESHADLLSPDLFDRFCKGTLARILSETKRQLLACGISDIPMTIFAKGGHYALHEISKLGYDVVGVDWTVTPKVARSLTIPSTVLQGNLDPVALFGSKESIKLNVDDMIKGFGTNQYICNLGHGIYPETPTENVQTFIDAVRTFKIE</sequence>
<dbReference type="CDD" id="cd00717">
    <property type="entry name" value="URO-D"/>
    <property type="match status" value="1"/>
</dbReference>
<comment type="subunit">
    <text evidence="4">Homodimer.</text>
</comment>
<dbReference type="HAMAP" id="MF_00218">
    <property type="entry name" value="URO_D"/>
    <property type="match status" value="1"/>
</dbReference>
<evidence type="ECO:0000256" key="11">
    <source>
        <dbReference type="ARBA" id="ARBA00045708"/>
    </source>
</evidence>
<evidence type="ECO:0000256" key="4">
    <source>
        <dbReference type="ARBA" id="ARBA00011738"/>
    </source>
</evidence>
<keyword evidence="7" id="KW-0963">Cytoplasm</keyword>
<evidence type="ECO:0000256" key="6">
    <source>
        <dbReference type="ARBA" id="ARBA00014308"/>
    </source>
</evidence>
<comment type="catalytic activity">
    <reaction evidence="13">
        <text>uroporphyrinogen III + 4 H(+) = coproporphyrinogen III + 4 CO2</text>
        <dbReference type="Rhea" id="RHEA:19865"/>
        <dbReference type="ChEBI" id="CHEBI:15378"/>
        <dbReference type="ChEBI" id="CHEBI:16526"/>
        <dbReference type="ChEBI" id="CHEBI:57308"/>
        <dbReference type="ChEBI" id="CHEBI:57309"/>
        <dbReference type="EC" id="4.1.1.37"/>
    </reaction>
    <physiologicalReaction direction="left-to-right" evidence="13">
        <dbReference type="Rhea" id="RHEA:19866"/>
    </physiologicalReaction>
</comment>
<evidence type="ECO:0000259" key="17">
    <source>
        <dbReference type="PROSITE" id="PS00907"/>
    </source>
</evidence>
<gene>
    <name evidence="18" type="ORF">Fcan01_03851</name>
</gene>
<proteinExistence type="inferred from homology"/>
<evidence type="ECO:0000256" key="5">
    <source>
        <dbReference type="ARBA" id="ARBA00012288"/>
    </source>
</evidence>
<organism evidence="18 19">
    <name type="scientific">Folsomia candida</name>
    <name type="common">Springtail</name>
    <dbReference type="NCBI Taxonomy" id="158441"/>
    <lineage>
        <taxon>Eukaryota</taxon>
        <taxon>Metazoa</taxon>
        <taxon>Ecdysozoa</taxon>
        <taxon>Arthropoda</taxon>
        <taxon>Hexapoda</taxon>
        <taxon>Collembola</taxon>
        <taxon>Entomobryomorpha</taxon>
        <taxon>Isotomoidea</taxon>
        <taxon>Isotomidae</taxon>
        <taxon>Proisotominae</taxon>
        <taxon>Folsomia</taxon>
    </lineage>
</organism>
<dbReference type="GO" id="GO:0005829">
    <property type="term" value="C:cytosol"/>
    <property type="evidence" value="ECO:0007669"/>
    <property type="project" value="UniProtKB-SubCell"/>
</dbReference>
<dbReference type="FunFam" id="3.20.20.210:FF:000008">
    <property type="entry name" value="Uroporphyrinogen decarboxylase"/>
    <property type="match status" value="1"/>
</dbReference>
<evidence type="ECO:0000313" key="18">
    <source>
        <dbReference type="EMBL" id="OXA64309.1"/>
    </source>
</evidence>
<dbReference type="AlphaFoldDB" id="A0A226F3F9"/>
<evidence type="ECO:0000256" key="12">
    <source>
        <dbReference type="ARBA" id="ARBA00047341"/>
    </source>
</evidence>
<feature type="domain" description="Uroporphyrinogen decarboxylase (URO-D)" evidence="17">
    <location>
        <begin position="149"/>
        <end position="165"/>
    </location>
</feature>
<evidence type="ECO:0000256" key="9">
    <source>
        <dbReference type="ARBA" id="ARBA00023239"/>
    </source>
</evidence>
<evidence type="ECO:0000256" key="14">
    <source>
        <dbReference type="RuleBase" id="RU000554"/>
    </source>
</evidence>
<evidence type="ECO:0000256" key="8">
    <source>
        <dbReference type="ARBA" id="ARBA00022793"/>
    </source>
</evidence>
<feature type="domain" description="Uroporphyrinogen decarboxylase (URO-D)" evidence="16">
    <location>
        <begin position="29"/>
        <end position="38"/>
    </location>
</feature>
<dbReference type="OrthoDB" id="339900at2759"/>
<dbReference type="EMBL" id="LNIX01000001">
    <property type="protein sequence ID" value="OXA64309.1"/>
    <property type="molecule type" value="Genomic_DNA"/>
</dbReference>
<evidence type="ECO:0000256" key="1">
    <source>
        <dbReference type="ARBA" id="ARBA00004514"/>
    </source>
</evidence>
<evidence type="ECO:0000256" key="10">
    <source>
        <dbReference type="ARBA" id="ARBA00023244"/>
    </source>
</evidence>
<dbReference type="OMA" id="LWLMRQA"/>
<evidence type="ECO:0000256" key="15">
    <source>
        <dbReference type="RuleBase" id="RU004169"/>
    </source>
</evidence>
<protein>
    <recommendedName>
        <fullName evidence="6 14">Uroporphyrinogen decarboxylase</fullName>
        <ecNumber evidence="5 14">4.1.1.37</ecNumber>
    </recommendedName>
</protein>
<dbReference type="Pfam" id="PF01208">
    <property type="entry name" value="URO-D"/>
    <property type="match status" value="1"/>
</dbReference>
<dbReference type="EC" id="4.1.1.37" evidence="5 14"/>
<comment type="function">
    <text evidence="11">Catalyzes the sequential decarboxylation of the four acetate side chains of uroporphyrinogen to form coproporphyrinogen and participates in the fifth step in the heme biosynthetic pathway. Isomer I or isomer III of uroporphyrinogen may serve as substrate, but only coproporphyrinogen III can ultimately be converted to heme. In vitro also decarboxylates pentacarboxylate porphyrinogen I.</text>
</comment>
<dbReference type="InterPro" id="IPR038071">
    <property type="entry name" value="UROD/MetE-like_sf"/>
</dbReference>
<dbReference type="InterPro" id="IPR006361">
    <property type="entry name" value="Uroporphyrinogen_deCO2ase_HemE"/>
</dbReference>
<evidence type="ECO:0000256" key="3">
    <source>
        <dbReference type="ARBA" id="ARBA00009935"/>
    </source>
</evidence>
<dbReference type="SUPFAM" id="SSF51726">
    <property type="entry name" value="UROD/MetE-like"/>
    <property type="match status" value="1"/>
</dbReference>
<comment type="catalytic activity">
    <reaction evidence="12">
        <text>uroporphyrinogen I + 4 H(+) = coproporphyrinogen I + 4 CO2</text>
        <dbReference type="Rhea" id="RHEA:31239"/>
        <dbReference type="ChEBI" id="CHEBI:15378"/>
        <dbReference type="ChEBI" id="CHEBI:16526"/>
        <dbReference type="ChEBI" id="CHEBI:62626"/>
        <dbReference type="ChEBI" id="CHEBI:62631"/>
    </reaction>
    <physiologicalReaction direction="left-to-right" evidence="12">
        <dbReference type="Rhea" id="RHEA:31240"/>
    </physiologicalReaction>
</comment>
<evidence type="ECO:0000256" key="7">
    <source>
        <dbReference type="ARBA" id="ARBA00022490"/>
    </source>
</evidence>
<dbReference type="GO" id="GO:0004853">
    <property type="term" value="F:uroporphyrinogen decarboxylase activity"/>
    <property type="evidence" value="ECO:0007669"/>
    <property type="project" value="UniProtKB-EC"/>
</dbReference>
<comment type="pathway">
    <text evidence="2 14">Porphyrin-containing compound metabolism; protoporphyrin-IX biosynthesis; coproporphyrinogen-III from 5-aminolevulinate: step 4/4.</text>
</comment>
<dbReference type="Gene3D" id="3.20.20.210">
    <property type="match status" value="1"/>
</dbReference>
<keyword evidence="8 14" id="KW-0210">Decarboxylase</keyword>
<evidence type="ECO:0000259" key="16">
    <source>
        <dbReference type="PROSITE" id="PS00906"/>
    </source>
</evidence>
<evidence type="ECO:0000256" key="13">
    <source>
        <dbReference type="ARBA" id="ARBA00048411"/>
    </source>
</evidence>
<dbReference type="GO" id="GO:0006782">
    <property type="term" value="P:protoporphyrinogen IX biosynthetic process"/>
    <property type="evidence" value="ECO:0007669"/>
    <property type="project" value="UniProtKB-UniPathway"/>
</dbReference>
<keyword evidence="10 14" id="KW-0627">Porphyrin biosynthesis</keyword>
<comment type="caution">
    <text evidence="18">The sequence shown here is derived from an EMBL/GenBank/DDBJ whole genome shotgun (WGS) entry which is preliminary data.</text>
</comment>
<dbReference type="InterPro" id="IPR000257">
    <property type="entry name" value="Uroporphyrinogen_deCOase"/>
</dbReference>
<dbReference type="UniPathway" id="UPA00251">
    <property type="reaction ID" value="UER00321"/>
</dbReference>
<evidence type="ECO:0000313" key="19">
    <source>
        <dbReference type="Proteomes" id="UP000198287"/>
    </source>
</evidence>
<dbReference type="PANTHER" id="PTHR21091:SF169">
    <property type="entry name" value="UROPORPHYRINOGEN DECARBOXYLASE"/>
    <property type="match status" value="1"/>
</dbReference>
<dbReference type="PROSITE" id="PS00906">
    <property type="entry name" value="UROD_1"/>
    <property type="match status" value="1"/>
</dbReference>
<keyword evidence="9 14" id="KW-0456">Lyase</keyword>
<comment type="similarity">
    <text evidence="3 15">Belongs to the uroporphyrinogen decarboxylase family.</text>
</comment>
<dbReference type="Proteomes" id="UP000198287">
    <property type="component" value="Unassembled WGS sequence"/>
</dbReference>
<comment type="subcellular location">
    <subcellularLocation>
        <location evidence="1">Cytoplasm</location>
        <location evidence="1">Cytosol</location>
    </subcellularLocation>
</comment>
<dbReference type="STRING" id="158441.A0A226F3F9"/>